<reference evidence="2 3" key="1">
    <citation type="submission" date="2016-10" db="EMBL/GenBank/DDBJ databases">
        <authorList>
            <person name="Cai Z."/>
        </authorList>
    </citation>
    <scope>NUCLEOTIDE SEQUENCE [LARGE SCALE GENOMIC DNA]</scope>
</reference>
<dbReference type="PROSITE" id="PS50231">
    <property type="entry name" value="RICIN_B_LECTIN"/>
    <property type="match status" value="1"/>
</dbReference>
<dbReference type="SUPFAM" id="SSF50370">
    <property type="entry name" value="Ricin B-like lectins"/>
    <property type="match status" value="1"/>
</dbReference>
<dbReference type="EMBL" id="FNXT01001238">
    <property type="protein sequence ID" value="SZX75644.1"/>
    <property type="molecule type" value="Genomic_DNA"/>
</dbReference>
<evidence type="ECO:0000313" key="3">
    <source>
        <dbReference type="Proteomes" id="UP000256970"/>
    </source>
</evidence>
<evidence type="ECO:0000313" key="2">
    <source>
        <dbReference type="EMBL" id="SZX75644.1"/>
    </source>
</evidence>
<keyword evidence="3" id="KW-1185">Reference proteome</keyword>
<protein>
    <submittedName>
        <fullName evidence="2">Uncharacterized protein</fullName>
    </submittedName>
</protein>
<feature type="signal peptide" evidence="1">
    <location>
        <begin position="1"/>
        <end position="20"/>
    </location>
</feature>
<proteinExistence type="predicted"/>
<evidence type="ECO:0000256" key="1">
    <source>
        <dbReference type="SAM" id="SignalP"/>
    </source>
</evidence>
<dbReference type="InterPro" id="IPR035992">
    <property type="entry name" value="Ricin_B-like_lectins"/>
</dbReference>
<accession>A0A383WF52</accession>
<dbReference type="AlphaFoldDB" id="A0A383WF52"/>
<organism evidence="2 3">
    <name type="scientific">Tetradesmus obliquus</name>
    <name type="common">Green alga</name>
    <name type="synonym">Acutodesmus obliquus</name>
    <dbReference type="NCBI Taxonomy" id="3088"/>
    <lineage>
        <taxon>Eukaryota</taxon>
        <taxon>Viridiplantae</taxon>
        <taxon>Chlorophyta</taxon>
        <taxon>core chlorophytes</taxon>
        <taxon>Chlorophyceae</taxon>
        <taxon>CS clade</taxon>
        <taxon>Sphaeropleales</taxon>
        <taxon>Scenedesmaceae</taxon>
        <taxon>Tetradesmus</taxon>
    </lineage>
</organism>
<dbReference type="Gene3D" id="2.80.10.50">
    <property type="match status" value="1"/>
</dbReference>
<gene>
    <name evidence="2" type="ORF">BQ4739_LOCUS15920</name>
</gene>
<keyword evidence="1" id="KW-0732">Signal</keyword>
<sequence length="202" mass="20637">MSATVAALWCFLCVLGAVCADGSALKGSALAAAAAPASSVACPPGSKGPARVSIRYRPNNKTDLCLTAHSAAGGSANAAKQLIVAKCTGRAQQVFNILGDTSPTCDFYMKFVTFEFKPSAAARASCVGLQGSPQDAKPGTPLQLLDCSAALQMAWNYPGLGAPYSFLSLPQLLAMDVARGTRQVQLARLAGSGNVWEPVAAG</sequence>
<name>A0A383WF52_TETOB</name>
<feature type="chain" id="PRO_5016772717" evidence="1">
    <location>
        <begin position="21"/>
        <end position="202"/>
    </location>
</feature>
<dbReference type="Proteomes" id="UP000256970">
    <property type="component" value="Unassembled WGS sequence"/>
</dbReference>